<protein>
    <submittedName>
        <fullName evidence="1">Uncharacterized protein</fullName>
    </submittedName>
</protein>
<reference evidence="1" key="1">
    <citation type="submission" date="2014-09" db="EMBL/GenBank/DDBJ databases">
        <authorList>
            <person name="Magalhaes I.L.F."/>
            <person name="Oliveira U."/>
            <person name="Santos F.R."/>
            <person name="Vidigal T.H.D.A."/>
            <person name="Brescovit A.D."/>
            <person name="Santos A.J."/>
        </authorList>
    </citation>
    <scope>NUCLEOTIDE SEQUENCE</scope>
    <source>
        <tissue evidence="1">Shoot tissue taken approximately 20 cm above the soil surface</tissue>
    </source>
</reference>
<dbReference type="AlphaFoldDB" id="A0A0A8ZMN7"/>
<proteinExistence type="predicted"/>
<evidence type="ECO:0000313" key="1">
    <source>
        <dbReference type="EMBL" id="JAD40649.1"/>
    </source>
</evidence>
<sequence>MRRPSRLALVGRSKDLESDQDEYLFLLDGAVGSVGVAGVLGLHDLRTCALAP</sequence>
<accession>A0A0A8ZMN7</accession>
<name>A0A0A8ZMN7_ARUDO</name>
<reference evidence="1" key="2">
    <citation type="journal article" date="2015" name="Data Brief">
        <title>Shoot transcriptome of the giant reed, Arundo donax.</title>
        <authorList>
            <person name="Barrero R.A."/>
            <person name="Guerrero F.D."/>
            <person name="Moolhuijzen P."/>
            <person name="Goolsby J.A."/>
            <person name="Tidwell J."/>
            <person name="Bellgard S.E."/>
            <person name="Bellgard M.I."/>
        </authorList>
    </citation>
    <scope>NUCLEOTIDE SEQUENCE</scope>
    <source>
        <tissue evidence="1">Shoot tissue taken approximately 20 cm above the soil surface</tissue>
    </source>
</reference>
<organism evidence="1">
    <name type="scientific">Arundo donax</name>
    <name type="common">Giant reed</name>
    <name type="synonym">Donax arundinaceus</name>
    <dbReference type="NCBI Taxonomy" id="35708"/>
    <lineage>
        <taxon>Eukaryota</taxon>
        <taxon>Viridiplantae</taxon>
        <taxon>Streptophyta</taxon>
        <taxon>Embryophyta</taxon>
        <taxon>Tracheophyta</taxon>
        <taxon>Spermatophyta</taxon>
        <taxon>Magnoliopsida</taxon>
        <taxon>Liliopsida</taxon>
        <taxon>Poales</taxon>
        <taxon>Poaceae</taxon>
        <taxon>PACMAD clade</taxon>
        <taxon>Arundinoideae</taxon>
        <taxon>Arundineae</taxon>
        <taxon>Arundo</taxon>
    </lineage>
</organism>
<dbReference type="EMBL" id="GBRH01257246">
    <property type="protein sequence ID" value="JAD40649.1"/>
    <property type="molecule type" value="Transcribed_RNA"/>
</dbReference>